<sequence>MYKELNRVESINGNVLRHNDETTELSYRFRDAAGAAVDLTDEDIRYIRLNHYQNKQYAVVDVYRVENNQVLFHLPTDMVPGTYYLEIKTTAGVVFPANDETKIILKNSSLYSEHQRISLYGFESVVDAAVSRINLDDYTVDEDKIREDVKRDLNYQPIDQEKFRQDIVDSIPLNRLVVNVTNHGAIGNGSQDERDAIQEVVNIAPEGSVVHFPSGLYLTDYVIFINKNIIIRGESATTTKIRVMDNSTLFHNDNRDRVDRNKQDGMNLFRDFHSVFFYVDCDVIMYNLEVDGNPEGQQDIVNGEVWNYVAPTVGDKSRDYYKYYHLVQVMYNQVRAFRIDIQGCDFHGGTWNNVVINNNTVVRNHLIDGRIFNNRFEGSAQDMLSLHFVSNLEVKANTFVNPNSHCLHSYYDTDRILVDSNYFVFTDDVNWIAPNKPEGRILEAMRFGHGTYKSHIRSQTFTNNVIDVRTDVLVVYGVVMSNTMFDAIVETNIMKNVTIGIFAQSVLLGTSSIKKNTITHKEGGIIHRPSLNNGTFMGVPDDVPLPISAIIDITDNSVRRLGNSSANADILVHKPNYNEAELRKYVVNLRDNKAATVVTDKSVKYDIRETPLCSTQAHEGTIQLPYRNDRSAVDVLKIENNPSAGRSDAFIYLDIVDSRRGLIQDVLKVTYSGATATVTRENIRGDTNNSHYQYQVTTDSFGLNTVQVMIPSITPATLKYSATSRTHSFYKR</sequence>
<dbReference type="SUPFAM" id="SSF51126">
    <property type="entry name" value="Pectin lyase-like"/>
    <property type="match status" value="1"/>
</dbReference>
<comment type="caution">
    <text evidence="2">The sequence shown here is derived from an EMBL/GenBank/DDBJ whole genome shotgun (WGS) entry which is preliminary data.</text>
</comment>
<dbReference type="Proteomes" id="UP001595637">
    <property type="component" value="Unassembled WGS sequence"/>
</dbReference>
<keyword evidence="3" id="KW-1185">Reference proteome</keyword>
<gene>
    <name evidence="2" type="ORF">ACFOEO_06115</name>
</gene>
<proteinExistence type="predicted"/>
<dbReference type="GO" id="GO:0016787">
    <property type="term" value="F:hydrolase activity"/>
    <property type="evidence" value="ECO:0007669"/>
    <property type="project" value="UniProtKB-KW"/>
</dbReference>
<organism evidence="2 3">
    <name type="scientific">Salinicoccus sesuvii</name>
    <dbReference type="NCBI Taxonomy" id="868281"/>
    <lineage>
        <taxon>Bacteria</taxon>
        <taxon>Bacillati</taxon>
        <taxon>Bacillota</taxon>
        <taxon>Bacilli</taxon>
        <taxon>Bacillales</taxon>
        <taxon>Staphylococcaceae</taxon>
        <taxon>Salinicoccus</taxon>
    </lineage>
</organism>
<evidence type="ECO:0000313" key="3">
    <source>
        <dbReference type="Proteomes" id="UP001595637"/>
    </source>
</evidence>
<dbReference type="InterPro" id="IPR024535">
    <property type="entry name" value="RHGA/B-epi-like_pectate_lyase"/>
</dbReference>
<dbReference type="InterPro" id="IPR012334">
    <property type="entry name" value="Pectin_lyas_fold"/>
</dbReference>
<dbReference type="RefSeq" id="WP_380653158.1">
    <property type="nucleotide sequence ID" value="NZ_JBHRVQ010000001.1"/>
</dbReference>
<protein>
    <submittedName>
        <fullName evidence="2">Glycosyl hydrolase family 28-related protein</fullName>
    </submittedName>
</protein>
<evidence type="ECO:0000259" key="1">
    <source>
        <dbReference type="Pfam" id="PF12708"/>
    </source>
</evidence>
<dbReference type="InterPro" id="IPR011050">
    <property type="entry name" value="Pectin_lyase_fold/virulence"/>
</dbReference>
<dbReference type="EMBL" id="JBHRVQ010000001">
    <property type="protein sequence ID" value="MFC3388140.1"/>
    <property type="molecule type" value="Genomic_DNA"/>
</dbReference>
<name>A0ABV7N3H2_9STAP</name>
<keyword evidence="2" id="KW-0378">Hydrolase</keyword>
<accession>A0ABV7N3H2</accession>
<reference evidence="3" key="1">
    <citation type="journal article" date="2019" name="Int. J. Syst. Evol. Microbiol.">
        <title>The Global Catalogue of Microorganisms (GCM) 10K type strain sequencing project: providing services to taxonomists for standard genome sequencing and annotation.</title>
        <authorList>
            <consortium name="The Broad Institute Genomics Platform"/>
            <consortium name="The Broad Institute Genome Sequencing Center for Infectious Disease"/>
            <person name="Wu L."/>
            <person name="Ma J."/>
        </authorList>
    </citation>
    <scope>NUCLEOTIDE SEQUENCE [LARGE SCALE GENOMIC DNA]</scope>
    <source>
        <strain evidence="3">CCM 7756</strain>
    </source>
</reference>
<feature type="domain" description="Rhamnogalacturonase A/B/Epimerase-like pectate lyase" evidence="1">
    <location>
        <begin position="178"/>
        <end position="253"/>
    </location>
</feature>
<dbReference type="Pfam" id="PF12708">
    <property type="entry name" value="Pect-lyase_RHGA_epim"/>
    <property type="match status" value="1"/>
</dbReference>
<evidence type="ECO:0000313" key="2">
    <source>
        <dbReference type="EMBL" id="MFC3388140.1"/>
    </source>
</evidence>
<dbReference type="Gene3D" id="2.160.20.10">
    <property type="entry name" value="Single-stranded right-handed beta-helix, Pectin lyase-like"/>
    <property type="match status" value="1"/>
</dbReference>